<evidence type="ECO:0000313" key="2">
    <source>
        <dbReference type="EMBL" id="KLU07022.1"/>
    </source>
</evidence>
<evidence type="ECO:0000256" key="1">
    <source>
        <dbReference type="SAM" id="MobiDB-lite"/>
    </source>
</evidence>
<evidence type="ECO:0000313" key="3">
    <source>
        <dbReference type="Proteomes" id="UP000036367"/>
    </source>
</evidence>
<accession>A0A0J1BKI9</accession>
<dbReference type="EMBL" id="LECT01000007">
    <property type="protein sequence ID" value="KLU07022.1"/>
    <property type="molecule type" value="Genomic_DNA"/>
</dbReference>
<name>A0A0J1BKI9_RHOIS</name>
<dbReference type="AlphaFoldDB" id="A0A0J1BKI9"/>
<keyword evidence="3" id="KW-1185">Reference proteome</keyword>
<feature type="compositionally biased region" description="Basic and acidic residues" evidence="1">
    <location>
        <begin position="9"/>
        <end position="18"/>
    </location>
</feature>
<dbReference type="Proteomes" id="UP000036367">
    <property type="component" value="Unassembled WGS sequence"/>
</dbReference>
<organism evidence="2 3">
    <name type="scientific">Rhodopirellula islandica</name>
    <dbReference type="NCBI Taxonomy" id="595434"/>
    <lineage>
        <taxon>Bacteria</taxon>
        <taxon>Pseudomonadati</taxon>
        <taxon>Planctomycetota</taxon>
        <taxon>Planctomycetia</taxon>
        <taxon>Pirellulales</taxon>
        <taxon>Pirellulaceae</taxon>
        <taxon>Rhodopirellula</taxon>
    </lineage>
</organism>
<feature type="region of interest" description="Disordered" evidence="1">
    <location>
        <begin position="1"/>
        <end position="42"/>
    </location>
</feature>
<reference evidence="2" key="1">
    <citation type="submission" date="2015-05" db="EMBL/GenBank/DDBJ databases">
        <title>Permanent draft genome of Rhodopirellula islandicus K833.</title>
        <authorList>
            <person name="Kizina J."/>
            <person name="Richter M."/>
            <person name="Glockner F.O."/>
            <person name="Harder J."/>
        </authorList>
    </citation>
    <scope>NUCLEOTIDE SEQUENCE [LARGE SCALE GENOMIC DNA]</scope>
    <source>
        <strain evidence="2">K833</strain>
    </source>
</reference>
<comment type="caution">
    <text evidence="2">The sequence shown here is derived from an EMBL/GenBank/DDBJ whole genome shotgun (WGS) entry which is preliminary data.</text>
</comment>
<proteinExistence type="predicted"/>
<sequence length="42" mass="4730">MTQTDANDPSDHGPRCHDTDDDTPSTELQTGCEAQIRHWSFL</sequence>
<dbReference type="STRING" id="595434.RISK_000823"/>
<protein>
    <submittedName>
        <fullName evidence="2">Uncharacterized protein</fullName>
    </submittedName>
</protein>
<gene>
    <name evidence="2" type="ORF">RISK_000823</name>
</gene>